<evidence type="ECO:0000313" key="1">
    <source>
        <dbReference type="EMBL" id="KKT38600.1"/>
    </source>
</evidence>
<dbReference type="EMBL" id="LCHM01000009">
    <property type="protein sequence ID" value="KKT38600.1"/>
    <property type="molecule type" value="Genomic_DNA"/>
</dbReference>
<comment type="caution">
    <text evidence="1">The sequence shown here is derived from an EMBL/GenBank/DDBJ whole genome shotgun (WGS) entry which is preliminary data.</text>
</comment>
<dbReference type="AlphaFoldDB" id="A0A0G1GVF4"/>
<name>A0A0G1GVF4_9BACT</name>
<gene>
    <name evidence="1" type="ORF">UW22_C0009G0006</name>
</gene>
<dbReference type="Proteomes" id="UP000034617">
    <property type="component" value="Unassembled WGS sequence"/>
</dbReference>
<reference evidence="1 2" key="1">
    <citation type="journal article" date="2015" name="Nature">
        <title>rRNA introns, odd ribosomes, and small enigmatic genomes across a large radiation of phyla.</title>
        <authorList>
            <person name="Brown C.T."/>
            <person name="Hug L.A."/>
            <person name="Thomas B.C."/>
            <person name="Sharon I."/>
            <person name="Castelle C.J."/>
            <person name="Singh A."/>
            <person name="Wilkins M.J."/>
            <person name="Williams K.H."/>
            <person name="Banfield J.F."/>
        </authorList>
    </citation>
    <scope>NUCLEOTIDE SEQUENCE [LARGE SCALE GENOMIC DNA]</scope>
</reference>
<evidence type="ECO:0000313" key="2">
    <source>
        <dbReference type="Proteomes" id="UP000034617"/>
    </source>
</evidence>
<organism evidence="1 2">
    <name type="scientific">Candidatus Gottesmanbacteria bacterium GW2011_GWB1_44_11c</name>
    <dbReference type="NCBI Taxonomy" id="1618447"/>
    <lineage>
        <taxon>Bacteria</taxon>
        <taxon>Candidatus Gottesmaniibacteriota</taxon>
    </lineage>
</organism>
<protein>
    <submittedName>
        <fullName evidence="1">Uncharacterized protein</fullName>
    </submittedName>
</protein>
<sequence length="103" mass="11553">MTKTEIPVSELTTVEKFAIANNMLMLQTASLQNLVQLTHLPEAAVLEEIKELRRDFGLKGNKRIGYTLSPEAEDRVGMCSAVQEMEAQWSAVHEMTEALPEHI</sequence>
<proteinExistence type="predicted"/>
<accession>A0A0G1GVF4</accession>